<dbReference type="EC" id="1.1.1.169" evidence="3 10"/>
<dbReference type="InterPro" id="IPR050838">
    <property type="entry name" value="Ketopantoate_reductase"/>
</dbReference>
<dbReference type="PATRIC" id="fig|1172194.4.peg.3413"/>
<dbReference type="NCBIfam" id="TIGR00745">
    <property type="entry name" value="apbA_panE"/>
    <property type="match status" value="1"/>
</dbReference>
<dbReference type="Gene3D" id="3.40.50.720">
    <property type="entry name" value="NAD(P)-binding Rossmann-like Domain"/>
    <property type="match status" value="1"/>
</dbReference>
<dbReference type="SUPFAM" id="SSF51735">
    <property type="entry name" value="NAD(P)-binding Rossmann-fold domains"/>
    <property type="match status" value="1"/>
</dbReference>
<dbReference type="AlphaFoldDB" id="I8HXZ2"/>
<dbReference type="InterPro" id="IPR013328">
    <property type="entry name" value="6PGD_dom2"/>
</dbReference>
<dbReference type="OrthoDB" id="6530772at2"/>
<evidence type="ECO:0000256" key="7">
    <source>
        <dbReference type="ARBA" id="ARBA00023002"/>
    </source>
</evidence>
<organism evidence="13 14">
    <name type="scientific">Hydrocarboniphaga effusa AP103</name>
    <dbReference type="NCBI Taxonomy" id="1172194"/>
    <lineage>
        <taxon>Bacteria</taxon>
        <taxon>Pseudomonadati</taxon>
        <taxon>Pseudomonadota</taxon>
        <taxon>Gammaproteobacteria</taxon>
        <taxon>Nevskiales</taxon>
        <taxon>Nevskiaceae</taxon>
        <taxon>Hydrocarboniphaga</taxon>
    </lineage>
</organism>
<keyword evidence="5 10" id="KW-0566">Pantothenate biosynthesis</keyword>
<dbReference type="EMBL" id="AKGD01000003">
    <property type="protein sequence ID" value="EIT68321.1"/>
    <property type="molecule type" value="Genomic_DNA"/>
</dbReference>
<dbReference type="InterPro" id="IPR003710">
    <property type="entry name" value="ApbA"/>
</dbReference>
<keyword evidence="7 10" id="KW-0560">Oxidoreductase</keyword>
<evidence type="ECO:0000256" key="4">
    <source>
        <dbReference type="ARBA" id="ARBA00019465"/>
    </source>
</evidence>
<dbReference type="InterPro" id="IPR036291">
    <property type="entry name" value="NAD(P)-bd_dom_sf"/>
</dbReference>
<evidence type="ECO:0000256" key="8">
    <source>
        <dbReference type="ARBA" id="ARBA00032024"/>
    </source>
</evidence>
<evidence type="ECO:0000256" key="1">
    <source>
        <dbReference type="ARBA" id="ARBA00004994"/>
    </source>
</evidence>
<dbReference type="Pfam" id="PF02558">
    <property type="entry name" value="ApbA"/>
    <property type="match status" value="1"/>
</dbReference>
<evidence type="ECO:0000256" key="10">
    <source>
        <dbReference type="RuleBase" id="RU362068"/>
    </source>
</evidence>
<reference evidence="13 14" key="1">
    <citation type="journal article" date="2012" name="J. Bacteriol.">
        <title>Genome Sequence of n-Alkane-Degrading Hydrocarboniphaga effusa Strain AP103T (ATCC BAA-332T).</title>
        <authorList>
            <person name="Chang H.K."/>
            <person name="Zylstra G.J."/>
            <person name="Chae J.C."/>
        </authorList>
    </citation>
    <scope>NUCLEOTIDE SEQUENCE [LARGE SCALE GENOMIC DNA]</scope>
    <source>
        <strain evidence="13 14">AP103</strain>
    </source>
</reference>
<sequence>MKIAVMGAGAVGCYFGALLARAGHEVVLIGRPALVDKVRRDGLWLESAAYTGAVSLQADTDAAAVGTAQLVLFCVKSGDTQSAGEAIAPHLSNDAFVLSLQNGVDNAQRLSAVLGREAVAAVVYVATAMAGDAHVVHHGRGELLIGASRHSAGIATLLTQAAIPTQVSGRVVEALWNKLVVNCAWNALSAISRQPYGRLLESEGVIPLMRQVFDECLAVAGASGIPLGEPLWKAVLDIGMSMPGQHSSTAQDLTRGKRSEIDHLNGHVVRLGKIHGIPTPVNATLHRLVKLLEEERDGR</sequence>
<gene>
    <name evidence="13" type="ORF">WQQ_35160</name>
</gene>
<comment type="caution">
    <text evidence="13">The sequence shown here is derived from an EMBL/GenBank/DDBJ whole genome shotgun (WGS) entry which is preliminary data.</text>
</comment>
<feature type="domain" description="Ketopantoate reductase N-terminal" evidence="11">
    <location>
        <begin position="3"/>
        <end position="148"/>
    </location>
</feature>
<name>I8HXZ2_9GAMM</name>
<evidence type="ECO:0000256" key="9">
    <source>
        <dbReference type="ARBA" id="ARBA00048793"/>
    </source>
</evidence>
<evidence type="ECO:0000313" key="13">
    <source>
        <dbReference type="EMBL" id="EIT68321.1"/>
    </source>
</evidence>
<dbReference type="GO" id="GO:0015940">
    <property type="term" value="P:pantothenate biosynthetic process"/>
    <property type="evidence" value="ECO:0007669"/>
    <property type="project" value="UniProtKB-UniPathway"/>
</dbReference>
<comment type="catalytic activity">
    <reaction evidence="9 10">
        <text>(R)-pantoate + NADP(+) = 2-dehydropantoate + NADPH + H(+)</text>
        <dbReference type="Rhea" id="RHEA:16233"/>
        <dbReference type="ChEBI" id="CHEBI:11561"/>
        <dbReference type="ChEBI" id="CHEBI:15378"/>
        <dbReference type="ChEBI" id="CHEBI:15980"/>
        <dbReference type="ChEBI" id="CHEBI:57783"/>
        <dbReference type="ChEBI" id="CHEBI:58349"/>
        <dbReference type="EC" id="1.1.1.169"/>
    </reaction>
</comment>
<comment type="pathway">
    <text evidence="1 10">Cofactor biosynthesis; (R)-pantothenate biosynthesis; (R)-pantoate from 3-methyl-2-oxobutanoate: step 2/2.</text>
</comment>
<dbReference type="FunFam" id="1.10.1040.10:FF:000017">
    <property type="entry name" value="2-dehydropantoate 2-reductase"/>
    <property type="match status" value="1"/>
</dbReference>
<comment type="function">
    <text evidence="10">Catalyzes the NADPH-dependent reduction of ketopantoate into pantoic acid.</text>
</comment>
<dbReference type="SUPFAM" id="SSF48179">
    <property type="entry name" value="6-phosphogluconate dehydrogenase C-terminal domain-like"/>
    <property type="match status" value="1"/>
</dbReference>
<dbReference type="PANTHER" id="PTHR43765:SF2">
    <property type="entry name" value="2-DEHYDROPANTOATE 2-REDUCTASE"/>
    <property type="match status" value="1"/>
</dbReference>
<comment type="similarity">
    <text evidence="2 10">Belongs to the ketopantoate reductase family.</text>
</comment>
<dbReference type="InterPro" id="IPR013752">
    <property type="entry name" value="KPA_reductase"/>
</dbReference>
<dbReference type="STRING" id="1172194.WQQ_35160"/>
<dbReference type="Proteomes" id="UP000003704">
    <property type="component" value="Unassembled WGS sequence"/>
</dbReference>
<evidence type="ECO:0000256" key="2">
    <source>
        <dbReference type="ARBA" id="ARBA00007870"/>
    </source>
</evidence>
<evidence type="ECO:0000259" key="11">
    <source>
        <dbReference type="Pfam" id="PF02558"/>
    </source>
</evidence>
<evidence type="ECO:0000256" key="5">
    <source>
        <dbReference type="ARBA" id="ARBA00022655"/>
    </source>
</evidence>
<accession>I8HXZ2</accession>
<dbReference type="RefSeq" id="WP_007186455.1">
    <property type="nucleotide sequence ID" value="NZ_AKGD01000003.1"/>
</dbReference>
<proteinExistence type="inferred from homology"/>
<dbReference type="GO" id="GO:0005737">
    <property type="term" value="C:cytoplasm"/>
    <property type="evidence" value="ECO:0007669"/>
    <property type="project" value="TreeGrafter"/>
</dbReference>
<dbReference type="UniPathway" id="UPA00028">
    <property type="reaction ID" value="UER00004"/>
</dbReference>
<evidence type="ECO:0000256" key="3">
    <source>
        <dbReference type="ARBA" id="ARBA00013014"/>
    </source>
</evidence>
<keyword evidence="6 10" id="KW-0521">NADP</keyword>
<dbReference type="Gene3D" id="1.10.1040.10">
    <property type="entry name" value="N-(1-d-carboxylethyl)-l-norvaline Dehydrogenase, domain 2"/>
    <property type="match status" value="1"/>
</dbReference>
<evidence type="ECO:0000313" key="14">
    <source>
        <dbReference type="Proteomes" id="UP000003704"/>
    </source>
</evidence>
<keyword evidence="14" id="KW-1185">Reference proteome</keyword>
<dbReference type="GO" id="GO:0050661">
    <property type="term" value="F:NADP binding"/>
    <property type="evidence" value="ECO:0007669"/>
    <property type="project" value="TreeGrafter"/>
</dbReference>
<evidence type="ECO:0000259" key="12">
    <source>
        <dbReference type="Pfam" id="PF08546"/>
    </source>
</evidence>
<evidence type="ECO:0000256" key="6">
    <source>
        <dbReference type="ARBA" id="ARBA00022857"/>
    </source>
</evidence>
<dbReference type="InterPro" id="IPR008927">
    <property type="entry name" value="6-PGluconate_DH-like_C_sf"/>
</dbReference>
<dbReference type="PANTHER" id="PTHR43765">
    <property type="entry name" value="2-DEHYDROPANTOATE 2-REDUCTASE-RELATED"/>
    <property type="match status" value="1"/>
</dbReference>
<protein>
    <recommendedName>
        <fullName evidence="4 10">2-dehydropantoate 2-reductase</fullName>
        <ecNumber evidence="3 10">1.1.1.169</ecNumber>
    </recommendedName>
    <alternativeName>
        <fullName evidence="8 10">Ketopantoate reductase</fullName>
    </alternativeName>
</protein>
<feature type="domain" description="Ketopantoate reductase C-terminal" evidence="12">
    <location>
        <begin position="172"/>
        <end position="293"/>
    </location>
</feature>
<dbReference type="GO" id="GO:0008677">
    <property type="term" value="F:2-dehydropantoate 2-reductase activity"/>
    <property type="evidence" value="ECO:0007669"/>
    <property type="project" value="UniProtKB-EC"/>
</dbReference>
<dbReference type="InterPro" id="IPR013332">
    <property type="entry name" value="KPR_N"/>
</dbReference>
<dbReference type="Pfam" id="PF08546">
    <property type="entry name" value="ApbA_C"/>
    <property type="match status" value="1"/>
</dbReference>